<organism evidence="2 3">
    <name type="scientific">Oidiodendron maius (strain Zn)</name>
    <dbReference type="NCBI Taxonomy" id="913774"/>
    <lineage>
        <taxon>Eukaryota</taxon>
        <taxon>Fungi</taxon>
        <taxon>Dikarya</taxon>
        <taxon>Ascomycota</taxon>
        <taxon>Pezizomycotina</taxon>
        <taxon>Leotiomycetes</taxon>
        <taxon>Leotiomycetes incertae sedis</taxon>
        <taxon>Myxotrichaceae</taxon>
        <taxon>Oidiodendron</taxon>
    </lineage>
</organism>
<protein>
    <submittedName>
        <fullName evidence="2">Uncharacterized protein</fullName>
    </submittedName>
</protein>
<sequence>MSSTLDRSDELMFFIHSKKSHQDSKSRSTLVSLHSLKKPKSSLEHRISSSQKSGHHTSHSDWPAAKATLSSINTPMFDSISNTYQTSHVNTHEQLAHTEVDLLKMGSWTYHHESPQYYADTQHQTRDINESSPCPYHTAVMGFYYNATGAGYGLAPLERWLNEGVGDEGSVALQLGQQLGVECTCIDLELNKERYN</sequence>
<proteinExistence type="predicted"/>
<dbReference type="OrthoDB" id="3540935at2759"/>
<dbReference type="AlphaFoldDB" id="A0A0C3GDZ5"/>
<reference evidence="3" key="2">
    <citation type="submission" date="2015-01" db="EMBL/GenBank/DDBJ databases">
        <title>Evolutionary Origins and Diversification of the Mycorrhizal Mutualists.</title>
        <authorList>
            <consortium name="DOE Joint Genome Institute"/>
            <consortium name="Mycorrhizal Genomics Consortium"/>
            <person name="Kohler A."/>
            <person name="Kuo A."/>
            <person name="Nagy L.G."/>
            <person name="Floudas D."/>
            <person name="Copeland A."/>
            <person name="Barry K.W."/>
            <person name="Cichocki N."/>
            <person name="Veneault-Fourrey C."/>
            <person name="LaButti K."/>
            <person name="Lindquist E.A."/>
            <person name="Lipzen A."/>
            <person name="Lundell T."/>
            <person name="Morin E."/>
            <person name="Murat C."/>
            <person name="Riley R."/>
            <person name="Ohm R."/>
            <person name="Sun H."/>
            <person name="Tunlid A."/>
            <person name="Henrissat B."/>
            <person name="Grigoriev I.V."/>
            <person name="Hibbett D.S."/>
            <person name="Martin F."/>
        </authorList>
    </citation>
    <scope>NUCLEOTIDE SEQUENCE [LARGE SCALE GENOMIC DNA]</scope>
    <source>
        <strain evidence="3">Zn</strain>
    </source>
</reference>
<keyword evidence="3" id="KW-1185">Reference proteome</keyword>
<name>A0A0C3GDZ5_OIDMZ</name>
<dbReference type="HOGENOM" id="CLU_1454825_0_0_1"/>
<feature type="region of interest" description="Disordered" evidence="1">
    <location>
        <begin position="24"/>
        <end position="62"/>
    </location>
</feature>
<dbReference type="EMBL" id="KN832890">
    <property type="protein sequence ID" value="KIM94375.1"/>
    <property type="molecule type" value="Genomic_DNA"/>
</dbReference>
<gene>
    <name evidence="2" type="ORF">OIDMADRAFT_60705</name>
</gene>
<dbReference type="Proteomes" id="UP000054321">
    <property type="component" value="Unassembled WGS sequence"/>
</dbReference>
<evidence type="ECO:0000313" key="3">
    <source>
        <dbReference type="Proteomes" id="UP000054321"/>
    </source>
</evidence>
<reference evidence="2 3" key="1">
    <citation type="submission" date="2014-04" db="EMBL/GenBank/DDBJ databases">
        <authorList>
            <consortium name="DOE Joint Genome Institute"/>
            <person name="Kuo A."/>
            <person name="Martino E."/>
            <person name="Perotto S."/>
            <person name="Kohler A."/>
            <person name="Nagy L.G."/>
            <person name="Floudas D."/>
            <person name="Copeland A."/>
            <person name="Barry K.W."/>
            <person name="Cichocki N."/>
            <person name="Veneault-Fourrey C."/>
            <person name="LaButti K."/>
            <person name="Lindquist E.A."/>
            <person name="Lipzen A."/>
            <person name="Lundell T."/>
            <person name="Morin E."/>
            <person name="Murat C."/>
            <person name="Sun H."/>
            <person name="Tunlid A."/>
            <person name="Henrissat B."/>
            <person name="Grigoriev I.V."/>
            <person name="Hibbett D.S."/>
            <person name="Martin F."/>
            <person name="Nordberg H.P."/>
            <person name="Cantor M.N."/>
            <person name="Hua S.X."/>
        </authorList>
    </citation>
    <scope>NUCLEOTIDE SEQUENCE [LARGE SCALE GENOMIC DNA]</scope>
    <source>
        <strain evidence="2 3">Zn</strain>
    </source>
</reference>
<evidence type="ECO:0000313" key="2">
    <source>
        <dbReference type="EMBL" id="KIM94375.1"/>
    </source>
</evidence>
<evidence type="ECO:0000256" key="1">
    <source>
        <dbReference type="SAM" id="MobiDB-lite"/>
    </source>
</evidence>
<dbReference type="InParanoid" id="A0A0C3GDZ5"/>
<accession>A0A0C3GDZ5</accession>